<dbReference type="InterPro" id="IPR011066">
    <property type="entry name" value="MscS_channel_C_sf"/>
</dbReference>
<dbReference type="Gene3D" id="3.30.70.100">
    <property type="match status" value="1"/>
</dbReference>
<comment type="function">
    <text evidence="7">Mechanosensitive channel that participates in the regulation of osmotic pressure changes within the cell, opening in response to stretch forces in the membrane lipid bilayer, without the need for other proteins. Contributes to normal resistance to hypoosmotic shock. Forms an ion channel of 1.0 nanosiemens conductance with a slight preference for anions.</text>
</comment>
<evidence type="ECO:0000259" key="9">
    <source>
        <dbReference type="Pfam" id="PF21082"/>
    </source>
</evidence>
<name>A0ABV7HUJ6_9GAMM</name>
<dbReference type="PANTHER" id="PTHR30221">
    <property type="entry name" value="SMALL-CONDUCTANCE MECHANOSENSITIVE CHANNEL"/>
    <property type="match status" value="1"/>
</dbReference>
<accession>A0ABV7HUJ6</accession>
<evidence type="ECO:0000256" key="7">
    <source>
        <dbReference type="RuleBase" id="RU369025"/>
    </source>
</evidence>
<comment type="subcellular location">
    <subcellularLocation>
        <location evidence="7">Cell inner membrane</location>
        <topology evidence="7">Multi-pass membrane protein</topology>
    </subcellularLocation>
    <subcellularLocation>
        <location evidence="1">Cell membrane</location>
        <topology evidence="1">Multi-pass membrane protein</topology>
    </subcellularLocation>
</comment>
<dbReference type="Pfam" id="PF05552">
    <property type="entry name" value="MS_channel_1st_1"/>
    <property type="match status" value="1"/>
</dbReference>
<keyword evidence="5 7" id="KW-1133">Transmembrane helix</keyword>
<feature type="transmembrane region" description="Helical" evidence="7">
    <location>
        <begin position="57"/>
        <end position="77"/>
    </location>
</feature>
<feature type="domain" description="Mechanosensitive ion channel transmembrane helices 2/3" evidence="10">
    <location>
        <begin position="66"/>
        <end position="105"/>
    </location>
</feature>
<evidence type="ECO:0000256" key="4">
    <source>
        <dbReference type="ARBA" id="ARBA00022692"/>
    </source>
</evidence>
<dbReference type="InterPro" id="IPR049278">
    <property type="entry name" value="MS_channel_C"/>
</dbReference>
<keyword evidence="7" id="KW-0406">Ion transport</keyword>
<feature type="domain" description="Mechanosensitive ion channel MscS" evidence="8">
    <location>
        <begin position="107"/>
        <end position="173"/>
    </location>
</feature>
<comment type="similarity">
    <text evidence="2 7">Belongs to the MscS (TC 1.A.23) family.</text>
</comment>
<keyword evidence="12" id="KW-1185">Reference proteome</keyword>
<dbReference type="Pfam" id="PF00924">
    <property type="entry name" value="MS_channel_2nd"/>
    <property type="match status" value="1"/>
</dbReference>
<keyword evidence="4 7" id="KW-0812">Transmembrane</keyword>
<dbReference type="PANTHER" id="PTHR30221:SF1">
    <property type="entry name" value="SMALL-CONDUCTANCE MECHANOSENSITIVE CHANNEL"/>
    <property type="match status" value="1"/>
</dbReference>
<keyword evidence="3" id="KW-1003">Cell membrane</keyword>
<dbReference type="Pfam" id="PF21082">
    <property type="entry name" value="MS_channel_3rd"/>
    <property type="match status" value="1"/>
</dbReference>
<evidence type="ECO:0000256" key="1">
    <source>
        <dbReference type="ARBA" id="ARBA00004651"/>
    </source>
</evidence>
<protein>
    <recommendedName>
        <fullName evidence="7">Small-conductance mechanosensitive channel</fullName>
    </recommendedName>
</protein>
<keyword evidence="6 7" id="KW-0472">Membrane</keyword>
<keyword evidence="7" id="KW-0813">Transport</keyword>
<feature type="transmembrane region" description="Helical" evidence="7">
    <location>
        <begin position="89"/>
        <end position="108"/>
    </location>
</feature>
<dbReference type="Gene3D" id="1.10.287.1260">
    <property type="match status" value="1"/>
</dbReference>
<evidence type="ECO:0000256" key="3">
    <source>
        <dbReference type="ARBA" id="ARBA00022475"/>
    </source>
</evidence>
<dbReference type="InterPro" id="IPR049142">
    <property type="entry name" value="MS_channel_1st"/>
</dbReference>
<dbReference type="Proteomes" id="UP001595548">
    <property type="component" value="Unassembled WGS sequence"/>
</dbReference>
<evidence type="ECO:0000313" key="12">
    <source>
        <dbReference type="Proteomes" id="UP001595548"/>
    </source>
</evidence>
<dbReference type="Pfam" id="PF21088">
    <property type="entry name" value="MS_channel_1st"/>
    <property type="match status" value="1"/>
</dbReference>
<organism evidence="11 12">
    <name type="scientific">Gilvimarinus japonicus</name>
    <dbReference type="NCBI Taxonomy" id="1796469"/>
    <lineage>
        <taxon>Bacteria</taxon>
        <taxon>Pseudomonadati</taxon>
        <taxon>Pseudomonadota</taxon>
        <taxon>Gammaproteobacteria</taxon>
        <taxon>Cellvibrionales</taxon>
        <taxon>Cellvibrionaceae</taxon>
        <taxon>Gilvimarinus</taxon>
    </lineage>
</organism>
<comment type="subunit">
    <text evidence="7">Homoheptamer.</text>
</comment>
<evidence type="ECO:0000256" key="5">
    <source>
        <dbReference type="ARBA" id="ARBA00022989"/>
    </source>
</evidence>
<gene>
    <name evidence="11" type="ORF">ACFOEB_14095</name>
</gene>
<evidence type="ECO:0000256" key="6">
    <source>
        <dbReference type="ARBA" id="ARBA00023136"/>
    </source>
</evidence>
<keyword evidence="7" id="KW-0407">Ion channel</keyword>
<evidence type="ECO:0000256" key="2">
    <source>
        <dbReference type="ARBA" id="ARBA00008017"/>
    </source>
</evidence>
<dbReference type="Gene3D" id="2.30.30.60">
    <property type="match status" value="1"/>
</dbReference>
<comment type="caution">
    <text evidence="7">Lacks conserved residue(s) required for the propagation of feature annotation.</text>
</comment>
<dbReference type="InterPro" id="IPR006685">
    <property type="entry name" value="MscS_channel_2nd"/>
</dbReference>
<dbReference type="InterPro" id="IPR008910">
    <property type="entry name" value="MSC_TM_helix"/>
</dbReference>
<dbReference type="EMBL" id="JBHRTL010000030">
    <property type="protein sequence ID" value="MFC3156339.1"/>
    <property type="molecule type" value="Genomic_DNA"/>
</dbReference>
<keyword evidence="7" id="KW-0997">Cell inner membrane</keyword>
<dbReference type="InterPro" id="IPR045275">
    <property type="entry name" value="MscS_archaea/bacteria_type"/>
</dbReference>
<dbReference type="SUPFAM" id="SSF82689">
    <property type="entry name" value="Mechanosensitive channel protein MscS (YggB), C-terminal domain"/>
    <property type="match status" value="1"/>
</dbReference>
<proteinExistence type="inferred from homology"/>
<dbReference type="InterPro" id="IPR010920">
    <property type="entry name" value="LSM_dom_sf"/>
</dbReference>
<evidence type="ECO:0000259" key="8">
    <source>
        <dbReference type="Pfam" id="PF00924"/>
    </source>
</evidence>
<dbReference type="SUPFAM" id="SSF50182">
    <property type="entry name" value="Sm-like ribonucleoproteins"/>
    <property type="match status" value="1"/>
</dbReference>
<reference evidence="12" key="1">
    <citation type="journal article" date="2019" name="Int. J. Syst. Evol. Microbiol.">
        <title>The Global Catalogue of Microorganisms (GCM) 10K type strain sequencing project: providing services to taxonomists for standard genome sequencing and annotation.</title>
        <authorList>
            <consortium name="The Broad Institute Genomics Platform"/>
            <consortium name="The Broad Institute Genome Sequencing Center for Infectious Disease"/>
            <person name="Wu L."/>
            <person name="Ma J."/>
        </authorList>
    </citation>
    <scope>NUCLEOTIDE SEQUENCE [LARGE SCALE GENOMIC DNA]</scope>
    <source>
        <strain evidence="12">KCTC 52141</strain>
    </source>
</reference>
<dbReference type="InterPro" id="IPR011014">
    <property type="entry name" value="MscS_channel_TM-2"/>
</dbReference>
<feature type="transmembrane region" description="Helical" evidence="7">
    <location>
        <begin position="20"/>
        <end position="45"/>
    </location>
</feature>
<dbReference type="InterPro" id="IPR023408">
    <property type="entry name" value="MscS_beta-dom_sf"/>
</dbReference>
<dbReference type="SUPFAM" id="SSF82861">
    <property type="entry name" value="Mechanosensitive channel protein MscS (YggB), transmembrane region"/>
    <property type="match status" value="1"/>
</dbReference>
<dbReference type="RefSeq" id="WP_339614782.1">
    <property type="nucleotide sequence ID" value="NZ_AP031500.1"/>
</dbReference>
<sequence>MFEFNQDDVMTFVHNHVIPWGINIVTALLIFIIGKIVVKILVNLLGKVLGRTKLDNILVDFVQAIANALLLIVVIIAALDQLGVDTTSMIALIGAAGLAIGLALQGSLQNFASGFLLLVFRPFTAGDYVEAGGTAGVVKTISIFTTTLNTPDNKEVIVPNGQIYNDNITNYSKLPTRRVDMVFGISYGDDIKKAKEIMERVVKADERVLAEPAPTIAVSELADSSVNFVVRPWVKTSDFWPVKFDLVENIKLAFDEGGITIPFPQMDVHADAPVTQKSDAA</sequence>
<evidence type="ECO:0000259" key="10">
    <source>
        <dbReference type="Pfam" id="PF21088"/>
    </source>
</evidence>
<comment type="caution">
    <text evidence="11">The sequence shown here is derived from an EMBL/GenBank/DDBJ whole genome shotgun (WGS) entry which is preliminary data.</text>
</comment>
<feature type="domain" description="Mechanosensitive ion channel MscS C-terminal" evidence="9">
    <location>
        <begin position="179"/>
        <end position="261"/>
    </location>
</feature>
<evidence type="ECO:0000313" key="11">
    <source>
        <dbReference type="EMBL" id="MFC3156339.1"/>
    </source>
</evidence>